<dbReference type="PROSITE" id="PS51184">
    <property type="entry name" value="JMJC"/>
    <property type="match status" value="1"/>
</dbReference>
<dbReference type="GO" id="GO:0032453">
    <property type="term" value="F:histone H3K4 demethylase activity"/>
    <property type="evidence" value="ECO:0007669"/>
    <property type="project" value="TreeGrafter"/>
</dbReference>
<dbReference type="InterPro" id="IPR016024">
    <property type="entry name" value="ARM-type_fold"/>
</dbReference>
<dbReference type="Gene3D" id="2.60.120.650">
    <property type="entry name" value="Cupin"/>
    <property type="match status" value="1"/>
</dbReference>
<comment type="similarity">
    <text evidence="3">Belongs to the ROX family.</text>
</comment>
<dbReference type="InterPro" id="IPR011989">
    <property type="entry name" value="ARM-like"/>
</dbReference>
<dbReference type="InterPro" id="IPR039994">
    <property type="entry name" value="NO66-like"/>
</dbReference>
<dbReference type="OrthoDB" id="425950at2759"/>
<proteinExistence type="inferred from homology"/>
<dbReference type="Proteomes" id="UP001141552">
    <property type="component" value="Unassembled WGS sequence"/>
</dbReference>
<evidence type="ECO:0000256" key="3">
    <source>
        <dbReference type="RuleBase" id="RU366061"/>
    </source>
</evidence>
<keyword evidence="1 3" id="KW-0479">Metal-binding</keyword>
<keyword evidence="3" id="KW-0560">Oxidoreductase</keyword>
<evidence type="ECO:0000313" key="7">
    <source>
        <dbReference type="Proteomes" id="UP001141552"/>
    </source>
</evidence>
<keyword evidence="3" id="KW-0804">Transcription</keyword>
<dbReference type="AlphaFoldDB" id="A0A9Q0FG07"/>
<protein>
    <recommendedName>
        <fullName evidence="3">Bifunctional lysine-specific demethylase and histidyl-hydroxylase</fullName>
        <ecNumber evidence="3">1.14.11.-</ecNumber>
    </recommendedName>
</protein>
<dbReference type="EC" id="1.14.11.-" evidence="3"/>
<evidence type="ECO:0000313" key="6">
    <source>
        <dbReference type="EMBL" id="KAJ4830785.1"/>
    </source>
</evidence>
<gene>
    <name evidence="6" type="ORF">Tsubulata_031165</name>
</gene>
<dbReference type="Pfam" id="PF08007">
    <property type="entry name" value="JmjC_2"/>
    <property type="match status" value="1"/>
</dbReference>
<feature type="domain" description="JmjC" evidence="5">
    <location>
        <begin position="440"/>
        <end position="591"/>
    </location>
</feature>
<keyword evidence="7" id="KW-1185">Reference proteome</keyword>
<comment type="function">
    <text evidence="3">Oxygenase that can act as both a histone lysine demethylase and a ribosomal histidine hydroxylase.</text>
</comment>
<comment type="caution">
    <text evidence="6">The sequence shown here is derived from an EMBL/GenBank/DDBJ whole genome shotgun (WGS) entry which is preliminary data.</text>
</comment>
<dbReference type="GO" id="GO:0005730">
    <property type="term" value="C:nucleolus"/>
    <property type="evidence" value="ECO:0007669"/>
    <property type="project" value="TreeGrafter"/>
</dbReference>
<dbReference type="PANTHER" id="PTHR13096:SF9">
    <property type="entry name" value="BIFUNCTIONAL LYSINE-SPECIFIC DEMETHYLASE AND HISTIDYL-HYDROXYLASE"/>
    <property type="match status" value="1"/>
</dbReference>
<evidence type="ECO:0000259" key="5">
    <source>
        <dbReference type="PROSITE" id="PS51184"/>
    </source>
</evidence>
<dbReference type="PANTHER" id="PTHR13096">
    <property type="entry name" value="MINA53 MYC INDUCED NUCLEAR ANTIGEN"/>
    <property type="match status" value="1"/>
</dbReference>
<comment type="cofactor">
    <cofactor evidence="3">
        <name>Fe(2+)</name>
        <dbReference type="ChEBI" id="CHEBI:29033"/>
    </cofactor>
    <text evidence="3">Binds 1 Fe(2+) ion per subunit.</text>
</comment>
<dbReference type="GO" id="GO:0005506">
    <property type="term" value="F:iron ion binding"/>
    <property type="evidence" value="ECO:0007669"/>
    <property type="project" value="UniProtKB-UniRule"/>
</dbReference>
<keyword evidence="3" id="KW-0805">Transcription regulation</keyword>
<reference evidence="6" key="1">
    <citation type="submission" date="2022-02" db="EMBL/GenBank/DDBJ databases">
        <authorList>
            <person name="Henning P.M."/>
            <person name="McCubbin A.G."/>
            <person name="Shore J.S."/>
        </authorList>
    </citation>
    <scope>NUCLEOTIDE SEQUENCE</scope>
    <source>
        <strain evidence="6">F60SS</strain>
        <tissue evidence="6">Leaves</tissue>
    </source>
</reference>
<dbReference type="SUPFAM" id="SSF51197">
    <property type="entry name" value="Clavaminate synthase-like"/>
    <property type="match status" value="1"/>
</dbReference>
<name>A0A9Q0FG07_9ROSI</name>
<sequence>MEPPPQQKTNKKRSRTSMRIQESKAPSSISSPSPPFHDFPLLLAATLTNSTSLIKKCLSRLQSRLSPPPNQTLPIPVAVPVISLLPALLSSRSPGIARRSAEIVGAASLSSLEMNELIGSDGEIVKALVARLGGSDRRVCLAACSALLDLSTTCGGRQRLLHFSALEKLIFEFLQVHSASTPVFLCTGNSKGVASARIALTEDGPAVSLLDAAITLTNTCSVERLQKIPRRLSQKFLDNLKILWVNVHGQMLDGNSCKSGQWRPSNISVNNLAESIFRLSIDADQSFAPLPSALVEKQFFGSDEVSFKTFISHYWEASPFLLTRLSRASSEEDDVFSSFTGYLNSKGLVRNFGRMLKSFVSCVPIASDELDILSFLEEVRNELCSPIIYQQDIRVVRTEQLGKEVHFFGESLDACCKNNSFDVADLRKCEEAYTEGYTIALRGVEFRFANIAAIADCLAILFGQPSVGVNMYLTPPKSQGLARHYDDHCVFVCQLFGTKKWKVFSQPDFQLPRLYDPLDSQHDFEAEISLAGCRNILLKEGDILYIPRGFAHEACTDGGSDDFSGFSLHVTFGIEVEPPFEWEGFVHVALYCWYRGQKHLHCVLPKTLSEILNFISVNLLHSMIELIANSDPTLRKACLAGSRVLPLHWLTLEQKSIFSHVISQINKKSEFSEVFRSAEVAFAKDEDPFRRMGWLQFLNRDKEVLNEHDCNMPFRGVRDLWALYSQHKDKAELAFMQVKSKFCDEVSFEDVIDSYRILLEKYKKTRGQYMNGMLSLHCN</sequence>
<dbReference type="GO" id="GO:0051864">
    <property type="term" value="F:histone H3K36 demethylase activity"/>
    <property type="evidence" value="ECO:0007669"/>
    <property type="project" value="TreeGrafter"/>
</dbReference>
<dbReference type="InterPro" id="IPR003347">
    <property type="entry name" value="JmjC_dom"/>
</dbReference>
<comment type="subcellular location">
    <subcellularLocation>
        <location evidence="3">Nucleus</location>
    </subcellularLocation>
</comment>
<reference evidence="6" key="2">
    <citation type="journal article" date="2023" name="Plants (Basel)">
        <title>Annotation of the Turnera subulata (Passifloraceae) Draft Genome Reveals the S-Locus Evolved after the Divergence of Turneroideae from Passifloroideae in a Stepwise Manner.</title>
        <authorList>
            <person name="Henning P.M."/>
            <person name="Roalson E.H."/>
            <person name="Mir W."/>
            <person name="McCubbin A.G."/>
            <person name="Shore J.S."/>
        </authorList>
    </citation>
    <scope>NUCLEOTIDE SEQUENCE</scope>
    <source>
        <strain evidence="6">F60SS</strain>
    </source>
</reference>
<keyword evidence="3" id="KW-0539">Nucleus</keyword>
<evidence type="ECO:0000256" key="1">
    <source>
        <dbReference type="ARBA" id="ARBA00022723"/>
    </source>
</evidence>
<dbReference type="EMBL" id="JAKUCV010005537">
    <property type="protein sequence ID" value="KAJ4830785.1"/>
    <property type="molecule type" value="Genomic_DNA"/>
</dbReference>
<dbReference type="SUPFAM" id="SSF48371">
    <property type="entry name" value="ARM repeat"/>
    <property type="match status" value="1"/>
</dbReference>
<evidence type="ECO:0000256" key="2">
    <source>
        <dbReference type="ARBA" id="ARBA00023004"/>
    </source>
</evidence>
<accession>A0A9Q0FG07</accession>
<dbReference type="Gene3D" id="1.25.10.10">
    <property type="entry name" value="Leucine-rich Repeat Variant"/>
    <property type="match status" value="1"/>
</dbReference>
<organism evidence="6 7">
    <name type="scientific">Turnera subulata</name>
    <dbReference type="NCBI Taxonomy" id="218843"/>
    <lineage>
        <taxon>Eukaryota</taxon>
        <taxon>Viridiplantae</taxon>
        <taxon>Streptophyta</taxon>
        <taxon>Embryophyta</taxon>
        <taxon>Tracheophyta</taxon>
        <taxon>Spermatophyta</taxon>
        <taxon>Magnoliopsida</taxon>
        <taxon>eudicotyledons</taxon>
        <taxon>Gunneridae</taxon>
        <taxon>Pentapetalae</taxon>
        <taxon>rosids</taxon>
        <taxon>fabids</taxon>
        <taxon>Malpighiales</taxon>
        <taxon>Passifloraceae</taxon>
        <taxon>Turnera</taxon>
    </lineage>
</organism>
<feature type="region of interest" description="Disordered" evidence="4">
    <location>
        <begin position="1"/>
        <end position="33"/>
    </location>
</feature>
<keyword evidence="2 3" id="KW-0408">Iron</keyword>
<keyword evidence="3" id="KW-0223">Dioxygenase</keyword>
<evidence type="ECO:0000256" key="4">
    <source>
        <dbReference type="SAM" id="MobiDB-lite"/>
    </source>
</evidence>